<sequence length="205" mass="22650">MSLDTCTIEEQGECAAEHATKNVDIPESSISGISTSPADPILSRFELLPPELLLCVKGLLEDTDAIHLGMCSQTLRKKVGQSPSTEELKKASTSAPTQSTLETVIIWLGVFHPEIEILRLTGLILRDCTQSLQEPPPSEKTRVALLRSMVKTQKAQLRLDEESLRRLQELVQVNQRQSAQLDEIIRLLKAALDGRDTVSEVGEVR</sequence>
<gene>
    <name evidence="1" type="ORF">BP00DRAFT_451997</name>
</gene>
<evidence type="ECO:0000313" key="2">
    <source>
        <dbReference type="Proteomes" id="UP000248817"/>
    </source>
</evidence>
<protein>
    <recommendedName>
        <fullName evidence="3">F-box domain-containing protein</fullName>
    </recommendedName>
</protein>
<evidence type="ECO:0000313" key="1">
    <source>
        <dbReference type="EMBL" id="PYI25560.1"/>
    </source>
</evidence>
<dbReference type="EMBL" id="KZ825638">
    <property type="protein sequence ID" value="PYI25560.1"/>
    <property type="molecule type" value="Genomic_DNA"/>
</dbReference>
<dbReference type="AlphaFoldDB" id="A0A2V5IAL5"/>
<proteinExistence type="predicted"/>
<accession>A0A2V5IAL5</accession>
<reference evidence="1 2" key="1">
    <citation type="submission" date="2018-02" db="EMBL/GenBank/DDBJ databases">
        <title>The genomes of Aspergillus section Nigri reveals drivers in fungal speciation.</title>
        <authorList>
            <consortium name="DOE Joint Genome Institute"/>
            <person name="Vesth T.C."/>
            <person name="Nybo J."/>
            <person name="Theobald S."/>
            <person name="Brandl J."/>
            <person name="Frisvad J.C."/>
            <person name="Nielsen K.F."/>
            <person name="Lyhne E.K."/>
            <person name="Kogle M.E."/>
            <person name="Kuo A."/>
            <person name="Riley R."/>
            <person name="Clum A."/>
            <person name="Nolan M."/>
            <person name="Lipzen A."/>
            <person name="Salamov A."/>
            <person name="Henrissat B."/>
            <person name="Wiebenga A."/>
            <person name="De vries R.P."/>
            <person name="Grigoriev I.V."/>
            <person name="Mortensen U.H."/>
            <person name="Andersen M.R."/>
            <person name="Baker S.E."/>
        </authorList>
    </citation>
    <scope>NUCLEOTIDE SEQUENCE [LARGE SCALE GENOMIC DNA]</scope>
    <source>
        <strain evidence="1 2">CBS 114.80</strain>
    </source>
</reference>
<organism evidence="1 2">
    <name type="scientific">Aspergillus indologenus CBS 114.80</name>
    <dbReference type="NCBI Taxonomy" id="1450541"/>
    <lineage>
        <taxon>Eukaryota</taxon>
        <taxon>Fungi</taxon>
        <taxon>Dikarya</taxon>
        <taxon>Ascomycota</taxon>
        <taxon>Pezizomycotina</taxon>
        <taxon>Eurotiomycetes</taxon>
        <taxon>Eurotiomycetidae</taxon>
        <taxon>Eurotiales</taxon>
        <taxon>Aspergillaceae</taxon>
        <taxon>Aspergillus</taxon>
        <taxon>Aspergillus subgen. Circumdati</taxon>
    </lineage>
</organism>
<name>A0A2V5IAL5_9EURO</name>
<evidence type="ECO:0008006" key="3">
    <source>
        <dbReference type="Google" id="ProtNLM"/>
    </source>
</evidence>
<keyword evidence="2" id="KW-1185">Reference proteome</keyword>
<dbReference type="Proteomes" id="UP000248817">
    <property type="component" value="Unassembled WGS sequence"/>
</dbReference>